<sequence length="200" mass="21902">MNTTENPELSRAWKSTEKSTGYSRQQWMTVLEETELTSHAEIVGVARKKLGELAEQPGSLLAGKNLDWWAQSVAVTYEQQTGRRPVGQRCDGSFGASASKTIPLGLDELAAAWEKFAAAELPEVNGVAWEGEPRITSSEKWRYWRANLANGAPVSINMSAKAPGKSLISAEMRKLNTSEDSVDFKAAWKAVLARFAQSIA</sequence>
<name>A0A917INP9_9MICC</name>
<protein>
    <recommendedName>
        <fullName evidence="3">DUF4287 domain-containing protein</fullName>
    </recommendedName>
</protein>
<evidence type="ECO:0000313" key="1">
    <source>
        <dbReference type="EMBL" id="GGH58075.1"/>
    </source>
</evidence>
<dbReference type="AlphaFoldDB" id="A0A917INP9"/>
<dbReference type="Proteomes" id="UP000600171">
    <property type="component" value="Unassembled WGS sequence"/>
</dbReference>
<organism evidence="1 2">
    <name type="scientific">Rothia aerolata</name>
    <dbReference type="NCBI Taxonomy" id="1812262"/>
    <lineage>
        <taxon>Bacteria</taxon>
        <taxon>Bacillati</taxon>
        <taxon>Actinomycetota</taxon>
        <taxon>Actinomycetes</taxon>
        <taxon>Micrococcales</taxon>
        <taxon>Micrococcaceae</taxon>
        <taxon>Rothia</taxon>
    </lineage>
</organism>
<proteinExistence type="predicted"/>
<gene>
    <name evidence="1" type="ORF">GCM10007359_03870</name>
</gene>
<comment type="caution">
    <text evidence="1">The sequence shown here is derived from an EMBL/GenBank/DDBJ whole genome shotgun (WGS) entry which is preliminary data.</text>
</comment>
<keyword evidence="2" id="KW-1185">Reference proteome</keyword>
<dbReference type="RefSeq" id="WP_188358646.1">
    <property type="nucleotide sequence ID" value="NZ_BMDC01000001.1"/>
</dbReference>
<evidence type="ECO:0008006" key="3">
    <source>
        <dbReference type="Google" id="ProtNLM"/>
    </source>
</evidence>
<reference evidence="1 2" key="1">
    <citation type="journal article" date="2014" name="Int. J. Syst. Evol. Microbiol.">
        <title>Complete genome sequence of Corynebacterium casei LMG S-19264T (=DSM 44701T), isolated from a smear-ripened cheese.</title>
        <authorList>
            <consortium name="US DOE Joint Genome Institute (JGI-PGF)"/>
            <person name="Walter F."/>
            <person name="Albersmeier A."/>
            <person name="Kalinowski J."/>
            <person name="Ruckert C."/>
        </authorList>
    </citation>
    <scope>NUCLEOTIDE SEQUENCE [LARGE SCALE GENOMIC DNA]</scope>
    <source>
        <strain evidence="1 2">CCM 8669</strain>
    </source>
</reference>
<evidence type="ECO:0000313" key="2">
    <source>
        <dbReference type="Proteomes" id="UP000600171"/>
    </source>
</evidence>
<dbReference type="EMBL" id="BMDC01000001">
    <property type="protein sequence ID" value="GGH58075.1"/>
    <property type="molecule type" value="Genomic_DNA"/>
</dbReference>
<accession>A0A917INP9</accession>